<evidence type="ECO:0000259" key="1">
    <source>
        <dbReference type="Pfam" id="PF02771"/>
    </source>
</evidence>
<dbReference type="InterPro" id="IPR009100">
    <property type="entry name" value="AcylCoA_DH/oxidase_NM_dom_sf"/>
</dbReference>
<dbReference type="PANTHER" id="PTHR43884:SF12">
    <property type="entry name" value="ISOVALERYL-COA DEHYDROGENASE, MITOCHONDRIAL-RELATED"/>
    <property type="match status" value="1"/>
</dbReference>
<dbReference type="GO" id="GO:0003995">
    <property type="term" value="F:acyl-CoA dehydrogenase activity"/>
    <property type="evidence" value="ECO:0007669"/>
    <property type="project" value="TreeGrafter"/>
</dbReference>
<dbReference type="Pfam" id="PF02771">
    <property type="entry name" value="Acyl-CoA_dh_N"/>
    <property type="match status" value="1"/>
</dbReference>
<dbReference type="PANTHER" id="PTHR43884">
    <property type="entry name" value="ACYL-COA DEHYDROGENASE"/>
    <property type="match status" value="1"/>
</dbReference>
<sequence length="376" mass="40959">MQESLRGDLDHADKTGPDGLYSAIDDLVRDELRPLTVRIDREGVYPEAVLRGLGQAGAYRQHLPAVAGGAAAGLPGAIRAMARVSQECLSTGFAVWCQDTCAWYLQNAVNDEVREAWIEPLASGTTLGGTGMSNTMKAFAGIEAMRLKGRRVADGYIVNGSLPWVSNLGRGHVFGTQFSLDGELRSVMALVDCDVEGFSLRQAAHFTALEGTRTYACFFEDVFIPDSMVIDHDGAGFLRRSRAGIVLLQLGMGLGIIQSCIDLCREVEPLLGHVNQYLDDRPDLLREELDDASEAAMVLAEDPGEADDDYFCEILRLRLAVSELSLRAAQSAMLHTGARGYLDSAPAQRKLREAYFVAIVTPAIKHLRKELAERGQ</sequence>
<protein>
    <submittedName>
        <fullName evidence="2">Acyl-CoA dehydrogenase</fullName>
    </submittedName>
</protein>
<dbReference type="KEGG" id="aaeo:BJI67_15290"/>
<organism evidence="2 3">
    <name type="scientific">Acidihalobacter aeolianus</name>
    <dbReference type="NCBI Taxonomy" id="2792603"/>
    <lineage>
        <taxon>Bacteria</taxon>
        <taxon>Pseudomonadati</taxon>
        <taxon>Pseudomonadota</taxon>
        <taxon>Gammaproteobacteria</taxon>
        <taxon>Chromatiales</taxon>
        <taxon>Ectothiorhodospiraceae</taxon>
        <taxon>Acidihalobacter</taxon>
    </lineage>
</organism>
<dbReference type="Gene3D" id="1.20.140.10">
    <property type="entry name" value="Butyryl-CoA Dehydrogenase, subunit A, domain 3"/>
    <property type="match status" value="1"/>
</dbReference>
<dbReference type="InterPro" id="IPR036250">
    <property type="entry name" value="AcylCo_DH-like_C"/>
</dbReference>
<reference evidence="2 3" key="1">
    <citation type="submission" date="2016-09" db="EMBL/GenBank/DDBJ databases">
        <title>Acidihalobacter prosperus V6 (DSM14174).</title>
        <authorList>
            <person name="Khaleque H.N."/>
            <person name="Ramsay J.P."/>
            <person name="Murphy R.J.T."/>
            <person name="Kaksonen A.H."/>
            <person name="Boxall N.J."/>
            <person name="Watkin E.L.J."/>
        </authorList>
    </citation>
    <scope>NUCLEOTIDE SEQUENCE [LARGE SCALE GENOMIC DNA]</scope>
    <source>
        <strain evidence="2 3">V6</strain>
    </source>
</reference>
<dbReference type="InterPro" id="IPR037069">
    <property type="entry name" value="AcylCoA_DH/ox_N_sf"/>
</dbReference>
<accession>A0A1D8KCJ9</accession>
<dbReference type="Proteomes" id="UP000095342">
    <property type="component" value="Chromosome"/>
</dbReference>
<dbReference type="InterPro" id="IPR046373">
    <property type="entry name" value="Acyl-CoA_Oxase/DH_mid-dom_sf"/>
</dbReference>
<evidence type="ECO:0000313" key="2">
    <source>
        <dbReference type="EMBL" id="AOV18682.1"/>
    </source>
</evidence>
<dbReference type="EMBL" id="CP017448">
    <property type="protein sequence ID" value="AOV18682.1"/>
    <property type="molecule type" value="Genomic_DNA"/>
</dbReference>
<dbReference type="GO" id="GO:0050660">
    <property type="term" value="F:flavin adenine dinucleotide binding"/>
    <property type="evidence" value="ECO:0007669"/>
    <property type="project" value="InterPro"/>
</dbReference>
<dbReference type="PIRSF" id="PIRSF016578">
    <property type="entry name" value="HsaA"/>
    <property type="match status" value="1"/>
</dbReference>
<dbReference type="AlphaFoldDB" id="A0A1D8KCJ9"/>
<dbReference type="SUPFAM" id="SSF47203">
    <property type="entry name" value="Acyl-CoA dehydrogenase C-terminal domain-like"/>
    <property type="match status" value="1"/>
</dbReference>
<feature type="domain" description="Acyl-CoA dehydrogenase/oxidase N-terminal" evidence="1">
    <location>
        <begin position="22"/>
        <end position="124"/>
    </location>
</feature>
<dbReference type="Gene3D" id="1.10.540.10">
    <property type="entry name" value="Acyl-CoA dehydrogenase/oxidase, N-terminal domain"/>
    <property type="match status" value="1"/>
</dbReference>
<proteinExistence type="predicted"/>
<name>A0A1D8KCJ9_9GAMM</name>
<dbReference type="InterPro" id="IPR013786">
    <property type="entry name" value="AcylCoA_DH/ox_N"/>
</dbReference>
<dbReference type="SUPFAM" id="SSF56645">
    <property type="entry name" value="Acyl-CoA dehydrogenase NM domain-like"/>
    <property type="match status" value="1"/>
</dbReference>
<keyword evidence="3" id="KW-1185">Reference proteome</keyword>
<dbReference type="RefSeq" id="WP_070074205.1">
    <property type="nucleotide sequence ID" value="NZ_CP017448.1"/>
</dbReference>
<evidence type="ECO:0000313" key="3">
    <source>
        <dbReference type="Proteomes" id="UP000095342"/>
    </source>
</evidence>
<gene>
    <name evidence="2" type="ORF">BJI67_15290</name>
</gene>
<dbReference type="Gene3D" id="2.40.110.10">
    <property type="entry name" value="Butyryl-CoA Dehydrogenase, subunit A, domain 2"/>
    <property type="match status" value="1"/>
</dbReference>